<reference evidence="2" key="1">
    <citation type="journal article" date="2020" name="New Phytol.">
        <title>Comparative genomics reveals dynamic genome evolution in host specialist ectomycorrhizal fungi.</title>
        <authorList>
            <person name="Lofgren L.A."/>
            <person name="Nguyen N.H."/>
            <person name="Vilgalys R."/>
            <person name="Ruytinx J."/>
            <person name="Liao H.L."/>
            <person name="Branco S."/>
            <person name="Kuo A."/>
            <person name="LaButti K."/>
            <person name="Lipzen A."/>
            <person name="Andreopoulos W."/>
            <person name="Pangilinan J."/>
            <person name="Riley R."/>
            <person name="Hundley H."/>
            <person name="Na H."/>
            <person name="Barry K."/>
            <person name="Grigoriev I.V."/>
            <person name="Stajich J.E."/>
            <person name="Kennedy P.G."/>
        </authorList>
    </citation>
    <scope>NUCLEOTIDE SEQUENCE</scope>
    <source>
        <strain evidence="2">S12</strain>
    </source>
</reference>
<accession>A0A9P7AQR7</accession>
<dbReference type="RefSeq" id="XP_041160455.1">
    <property type="nucleotide sequence ID" value="XM_041300110.1"/>
</dbReference>
<dbReference type="OrthoDB" id="10456912at2759"/>
<dbReference type="AlphaFoldDB" id="A0A9P7AQR7"/>
<keyword evidence="3" id="KW-1185">Reference proteome</keyword>
<gene>
    <name evidence="2" type="ORF">HD556DRAFT_1308278</name>
</gene>
<protein>
    <recommendedName>
        <fullName evidence="4">Secreted protein</fullName>
    </recommendedName>
</protein>
<organism evidence="2 3">
    <name type="scientific">Suillus plorans</name>
    <dbReference type="NCBI Taxonomy" id="116603"/>
    <lineage>
        <taxon>Eukaryota</taxon>
        <taxon>Fungi</taxon>
        <taxon>Dikarya</taxon>
        <taxon>Basidiomycota</taxon>
        <taxon>Agaricomycotina</taxon>
        <taxon>Agaricomycetes</taxon>
        <taxon>Agaricomycetidae</taxon>
        <taxon>Boletales</taxon>
        <taxon>Suillineae</taxon>
        <taxon>Suillaceae</taxon>
        <taxon>Suillus</taxon>
    </lineage>
</organism>
<feature type="chain" id="PRO_5040187276" description="Secreted protein" evidence="1">
    <location>
        <begin position="18"/>
        <end position="107"/>
    </location>
</feature>
<dbReference type="GeneID" id="64593874"/>
<proteinExistence type="predicted"/>
<evidence type="ECO:0000256" key="1">
    <source>
        <dbReference type="SAM" id="SignalP"/>
    </source>
</evidence>
<evidence type="ECO:0000313" key="3">
    <source>
        <dbReference type="Proteomes" id="UP000719766"/>
    </source>
</evidence>
<keyword evidence="1" id="KW-0732">Signal</keyword>
<name>A0A9P7AQR7_9AGAM</name>
<dbReference type="EMBL" id="JABBWE010000027">
    <property type="protein sequence ID" value="KAG1794227.1"/>
    <property type="molecule type" value="Genomic_DNA"/>
</dbReference>
<evidence type="ECO:0008006" key="4">
    <source>
        <dbReference type="Google" id="ProtNLM"/>
    </source>
</evidence>
<evidence type="ECO:0000313" key="2">
    <source>
        <dbReference type="EMBL" id="KAG1794227.1"/>
    </source>
</evidence>
<comment type="caution">
    <text evidence="2">The sequence shown here is derived from an EMBL/GenBank/DDBJ whole genome shotgun (WGS) entry which is preliminary data.</text>
</comment>
<sequence length="107" mass="11738">MVRFVRVSVHAVLGVSAALQPLPSQQDQHTRHVRLSVSTTDRVVPSGVLDSETMISGCKADVITPWTSWTLAVRKYDAKVILCCFNSRDGQNNMDLCSCSDKAIGFL</sequence>
<feature type="signal peptide" evidence="1">
    <location>
        <begin position="1"/>
        <end position="17"/>
    </location>
</feature>
<dbReference type="Proteomes" id="UP000719766">
    <property type="component" value="Unassembled WGS sequence"/>
</dbReference>